<comment type="caution">
    <text evidence="1">The sequence shown here is derived from an EMBL/GenBank/DDBJ whole genome shotgun (WGS) entry which is preliminary data.</text>
</comment>
<reference evidence="1 2" key="1">
    <citation type="journal article" date="2022" name="G3 (Bethesda)">
        <title>Whole-genome sequence and methylome profiling of the almond [Prunus dulcis (Mill.) D.A. Webb] cultivar 'Nonpareil'.</title>
        <authorList>
            <person name="D'Amico-Willman K.M."/>
            <person name="Ouma W.Z."/>
            <person name="Meulia T."/>
            <person name="Sideli G.M."/>
            <person name="Gradziel T.M."/>
            <person name="Fresnedo-Ramirez J."/>
        </authorList>
    </citation>
    <scope>NUCLEOTIDE SEQUENCE [LARGE SCALE GENOMIC DNA]</scope>
    <source>
        <strain evidence="1">Clone GOH B32 T37-40</strain>
    </source>
</reference>
<evidence type="ECO:0000313" key="1">
    <source>
        <dbReference type="EMBL" id="KAI5352957.1"/>
    </source>
</evidence>
<gene>
    <name evidence="1" type="ORF">L3X38_005849</name>
</gene>
<sequence length="100" mass="11521">MDFVELEAIKGIRWCWNSWPASNTRLVAVFWNPVTCRQYDEVLNLYAQRGLDIAEGEEFTKGLANGEGKLYGFCDVEYVLINVPKIGYELENDPMDRLLV</sequence>
<proteinExistence type="predicted"/>
<keyword evidence="2" id="KW-1185">Reference proteome</keyword>
<dbReference type="EMBL" id="JAJFAZ020000001">
    <property type="protein sequence ID" value="KAI5352957.1"/>
    <property type="molecule type" value="Genomic_DNA"/>
</dbReference>
<dbReference type="SUPFAM" id="SSF81995">
    <property type="entry name" value="beta-sandwich domain of Sec23/24"/>
    <property type="match status" value="1"/>
</dbReference>
<name>A0AAD4ZRF4_PRUDU</name>
<protein>
    <submittedName>
        <fullName evidence="1">Uncharacterized protein</fullName>
    </submittedName>
</protein>
<accession>A0AAD4ZRF4</accession>
<organism evidence="1 2">
    <name type="scientific">Prunus dulcis</name>
    <name type="common">Almond</name>
    <name type="synonym">Amygdalus dulcis</name>
    <dbReference type="NCBI Taxonomy" id="3755"/>
    <lineage>
        <taxon>Eukaryota</taxon>
        <taxon>Viridiplantae</taxon>
        <taxon>Streptophyta</taxon>
        <taxon>Embryophyta</taxon>
        <taxon>Tracheophyta</taxon>
        <taxon>Spermatophyta</taxon>
        <taxon>Magnoliopsida</taxon>
        <taxon>eudicotyledons</taxon>
        <taxon>Gunneridae</taxon>
        <taxon>Pentapetalae</taxon>
        <taxon>rosids</taxon>
        <taxon>fabids</taxon>
        <taxon>Rosales</taxon>
        <taxon>Rosaceae</taxon>
        <taxon>Amygdaloideae</taxon>
        <taxon>Amygdaleae</taxon>
        <taxon>Prunus</taxon>
    </lineage>
</organism>
<dbReference type="AlphaFoldDB" id="A0AAD4ZRF4"/>
<dbReference type="Proteomes" id="UP001054821">
    <property type="component" value="Chromosome 1"/>
</dbReference>
<evidence type="ECO:0000313" key="2">
    <source>
        <dbReference type="Proteomes" id="UP001054821"/>
    </source>
</evidence>